<dbReference type="InterPro" id="IPR007197">
    <property type="entry name" value="rSAM"/>
</dbReference>
<dbReference type="EMBL" id="LR796249">
    <property type="protein sequence ID" value="CAB4131459.1"/>
    <property type="molecule type" value="Genomic_DNA"/>
</dbReference>
<keyword evidence="4" id="KW-0411">Iron-sulfur</keyword>
<organism evidence="7">
    <name type="scientific">uncultured Caudovirales phage</name>
    <dbReference type="NCBI Taxonomy" id="2100421"/>
    <lineage>
        <taxon>Viruses</taxon>
        <taxon>Duplodnaviria</taxon>
        <taxon>Heunggongvirae</taxon>
        <taxon>Uroviricota</taxon>
        <taxon>Caudoviricetes</taxon>
        <taxon>Peduoviridae</taxon>
        <taxon>Maltschvirus</taxon>
        <taxon>Maltschvirus maltsch</taxon>
    </lineage>
</organism>
<dbReference type="Gene3D" id="3.20.20.70">
    <property type="entry name" value="Aldolase class I"/>
    <property type="match status" value="1"/>
</dbReference>
<dbReference type="InterPro" id="IPR013785">
    <property type="entry name" value="Aldolase_TIM"/>
</dbReference>
<evidence type="ECO:0000259" key="5">
    <source>
        <dbReference type="Pfam" id="PF04055"/>
    </source>
</evidence>
<evidence type="ECO:0000256" key="4">
    <source>
        <dbReference type="ARBA" id="ARBA00023014"/>
    </source>
</evidence>
<sequence length="287" mass="32465">MNANMRVRIFPEHNYKAIHFKGNTLRLALDPDKPITELAYPEFYDVKVTSNCGGKCPYCYQSSNENDPNPVGIVGKFVGYFSKFNKNQMPFQIAFGGGEPTNHPDFVELLAACSSLGIVPNYTTNGLWAYDDRAADILTATTKYCGGVAVSTHPHWNVYWESAVRQFLEADVHTNLHVIIGDRKSIDAFANMYKEYSGKVKYFVLLPLSAQGRSTEVFSDWEYLKSKIDGSPRDIAFGANFHPYLSKDRNRFQVSIYDPESMSAYLDLETMKVFKSSFSDQERTIGQ</sequence>
<evidence type="ECO:0000256" key="1">
    <source>
        <dbReference type="ARBA" id="ARBA00022691"/>
    </source>
</evidence>
<dbReference type="SUPFAM" id="SSF102114">
    <property type="entry name" value="Radical SAM enzymes"/>
    <property type="match status" value="1"/>
</dbReference>
<keyword evidence="2" id="KW-0479">Metal-binding</keyword>
<evidence type="ECO:0000313" key="7">
    <source>
        <dbReference type="EMBL" id="CAB4135253.1"/>
    </source>
</evidence>
<dbReference type="SFLD" id="SFLDS00029">
    <property type="entry name" value="Radical_SAM"/>
    <property type="match status" value="1"/>
</dbReference>
<reference evidence="7" key="1">
    <citation type="submission" date="2020-04" db="EMBL/GenBank/DDBJ databases">
        <authorList>
            <person name="Chiriac C."/>
            <person name="Salcher M."/>
            <person name="Ghai R."/>
            <person name="Kavagutti S V."/>
        </authorList>
    </citation>
    <scope>NUCLEOTIDE SEQUENCE</scope>
</reference>
<name>A0A6J5LPV6_9CAUD</name>
<dbReference type="Pfam" id="PF04055">
    <property type="entry name" value="Radical_SAM"/>
    <property type="match status" value="1"/>
</dbReference>
<dbReference type="InterPro" id="IPR050377">
    <property type="entry name" value="Radical_SAM_PqqE_MftC-like"/>
</dbReference>
<dbReference type="GO" id="GO:0051536">
    <property type="term" value="F:iron-sulfur cluster binding"/>
    <property type="evidence" value="ECO:0007669"/>
    <property type="project" value="UniProtKB-KW"/>
</dbReference>
<dbReference type="GO" id="GO:0046872">
    <property type="term" value="F:metal ion binding"/>
    <property type="evidence" value="ECO:0007669"/>
    <property type="project" value="UniProtKB-KW"/>
</dbReference>
<dbReference type="CDD" id="cd01335">
    <property type="entry name" value="Radical_SAM"/>
    <property type="match status" value="1"/>
</dbReference>
<proteinExistence type="predicted"/>
<accession>A0A6J5LPV6</accession>
<dbReference type="EMBL" id="LR796294">
    <property type="protein sequence ID" value="CAB4135253.1"/>
    <property type="molecule type" value="Genomic_DNA"/>
</dbReference>
<keyword evidence="1" id="KW-0949">S-adenosyl-L-methionine</keyword>
<protein>
    <submittedName>
        <fullName evidence="7">Radical_SAM domain containing protein</fullName>
    </submittedName>
</protein>
<dbReference type="GO" id="GO:0003824">
    <property type="term" value="F:catalytic activity"/>
    <property type="evidence" value="ECO:0007669"/>
    <property type="project" value="InterPro"/>
</dbReference>
<dbReference type="PANTHER" id="PTHR11228">
    <property type="entry name" value="RADICAL SAM DOMAIN PROTEIN"/>
    <property type="match status" value="1"/>
</dbReference>
<evidence type="ECO:0000256" key="2">
    <source>
        <dbReference type="ARBA" id="ARBA00022723"/>
    </source>
</evidence>
<evidence type="ECO:0000256" key="3">
    <source>
        <dbReference type="ARBA" id="ARBA00023004"/>
    </source>
</evidence>
<dbReference type="PANTHER" id="PTHR11228:SF7">
    <property type="entry name" value="PQQA PEPTIDE CYCLASE"/>
    <property type="match status" value="1"/>
</dbReference>
<keyword evidence="3" id="KW-0408">Iron</keyword>
<gene>
    <name evidence="6" type="ORF">UFOVP127_103</name>
    <name evidence="7" type="ORF">UFOVP276_209</name>
</gene>
<evidence type="ECO:0000313" key="6">
    <source>
        <dbReference type="EMBL" id="CAB4131459.1"/>
    </source>
</evidence>
<feature type="domain" description="Radical SAM core" evidence="5">
    <location>
        <begin position="47"/>
        <end position="139"/>
    </location>
</feature>
<dbReference type="InterPro" id="IPR058240">
    <property type="entry name" value="rSAM_sf"/>
</dbReference>